<protein>
    <submittedName>
        <fullName evidence="2">Antiviral reverse transcriptase Drt4</fullName>
    </submittedName>
</protein>
<sequence>MKEFTSPFSNIPLALSSERHFSEALTRWNYFPNQKDSASELPPCFTTRRFTPEIAVELSKMAVQDPRKQHWFDLVEYRVTRYNNVSRTLSLLHPLAYARLHARLMENHEEISNLTSSNQSAIKIEEHIDGRMIIMNYESHEARTSAALEDTFGKRFRAHTDISNCFGSVYTHSLEWAIQGYDEAKKNLFAKPKHWSSILDTAFRNTKRNETSGLPIGPAASNIAVEIILCKIDKILEKQNFIFTRYIDDYTAYCESHDEAQDFIRILGHELASYRLSLNLNKTTIKELPEPLQDPWTSILNNALPKRTSSDGALSLSTSEAINFLDFAVRLNKETPDGSVLRYAISTIAPRAIDETAVAVFNYTLNLAWHFPALLPLLEKIDARSDQYDVDATQEKLNKIITANALHRRSDGMCWALYYIKQLSREPGEEQIKQVLNSKDCAAITMLCKFNNSIGQAKEHALGIISNATLYELDQNWLLLYELFLHNHIDNPYQTENTFDILKKYDVAFLYPADKSSHAEQYCHVISNPFQQPRQPVSFDQWMQRCLAPRPPRKPLSLFG</sequence>
<dbReference type="NCBIfam" id="NF041749">
    <property type="entry name" value="Drt4"/>
    <property type="match status" value="1"/>
</dbReference>
<dbReference type="RefSeq" id="WP_060489729.1">
    <property type="nucleotide sequence ID" value="NZ_CP128540.1"/>
</dbReference>
<dbReference type="GO" id="GO:0003964">
    <property type="term" value="F:RNA-directed DNA polymerase activity"/>
    <property type="evidence" value="ECO:0007669"/>
    <property type="project" value="UniProtKB-KW"/>
</dbReference>
<dbReference type="InterPro" id="IPR000477">
    <property type="entry name" value="RT_dom"/>
</dbReference>
<dbReference type="Pfam" id="PF00078">
    <property type="entry name" value="RVT_1"/>
    <property type="match status" value="1"/>
</dbReference>
<dbReference type="GeneID" id="83679468"/>
<gene>
    <name evidence="2" type="primary">drt4</name>
    <name evidence="2" type="ORF">LU674_020550</name>
</gene>
<dbReference type="PROSITE" id="PS50878">
    <property type="entry name" value="RT_POL"/>
    <property type="match status" value="1"/>
</dbReference>
<dbReference type="EMBL" id="JAJSRF020000001">
    <property type="protein sequence ID" value="MDM3954699.1"/>
    <property type="molecule type" value="Genomic_DNA"/>
</dbReference>
<keyword evidence="2" id="KW-0695">RNA-directed DNA polymerase</keyword>
<dbReference type="AlphaFoldDB" id="A0AAW7I024"/>
<proteinExistence type="predicted"/>
<feature type="domain" description="Reverse transcriptase" evidence="1">
    <location>
        <begin position="1"/>
        <end position="329"/>
    </location>
</feature>
<evidence type="ECO:0000313" key="2">
    <source>
        <dbReference type="EMBL" id="MDM3954699.1"/>
    </source>
</evidence>
<keyword evidence="2" id="KW-0548">Nucleotidyltransferase</keyword>
<name>A0AAW7I024_9PSED</name>
<organism evidence="2 3">
    <name type="scientific">Pseudomonas alloputida</name>
    <dbReference type="NCBI Taxonomy" id="1940621"/>
    <lineage>
        <taxon>Bacteria</taxon>
        <taxon>Pseudomonadati</taxon>
        <taxon>Pseudomonadota</taxon>
        <taxon>Gammaproteobacteria</taxon>
        <taxon>Pseudomonadales</taxon>
        <taxon>Pseudomonadaceae</taxon>
        <taxon>Pseudomonas</taxon>
    </lineage>
</organism>
<evidence type="ECO:0000313" key="3">
    <source>
        <dbReference type="Proteomes" id="UP001165439"/>
    </source>
</evidence>
<dbReference type="Proteomes" id="UP001165439">
    <property type="component" value="Unassembled WGS sequence"/>
</dbReference>
<accession>A0AAW7I024</accession>
<comment type="caution">
    <text evidence="2">The sequence shown here is derived from an EMBL/GenBank/DDBJ whole genome shotgun (WGS) entry which is preliminary data.</text>
</comment>
<reference evidence="2" key="1">
    <citation type="submission" date="2023-06" db="EMBL/GenBank/DDBJ databases">
        <title>MBL-encoding genomic islands in Pseudomonas spp. in Poland.</title>
        <authorList>
            <person name="Urbanowicz P."/>
            <person name="Izdebski R."/>
            <person name="Biedrzycka M."/>
            <person name="Gniadkowski M."/>
        </authorList>
    </citation>
    <scope>NUCLEOTIDE SEQUENCE</scope>
    <source>
        <strain evidence="2">NMI5768_13</strain>
    </source>
</reference>
<keyword evidence="2" id="KW-0808">Transferase</keyword>
<dbReference type="CDD" id="cd01646">
    <property type="entry name" value="RT_Bac_retron_I"/>
    <property type="match status" value="1"/>
</dbReference>
<evidence type="ECO:0000259" key="1">
    <source>
        <dbReference type="PROSITE" id="PS50878"/>
    </source>
</evidence>